<dbReference type="InterPro" id="IPR017956">
    <property type="entry name" value="AT_hook_DNA-bd_motif"/>
</dbReference>
<feature type="region of interest" description="Disordered" evidence="1">
    <location>
        <begin position="435"/>
        <end position="508"/>
    </location>
</feature>
<dbReference type="InParanoid" id="G3JRE2"/>
<feature type="region of interest" description="Disordered" evidence="1">
    <location>
        <begin position="1"/>
        <end position="44"/>
    </location>
</feature>
<dbReference type="GeneID" id="18170543"/>
<evidence type="ECO:0000256" key="1">
    <source>
        <dbReference type="SAM" id="MobiDB-lite"/>
    </source>
</evidence>
<dbReference type="RefSeq" id="XP_006673737.1">
    <property type="nucleotide sequence ID" value="XM_006673674.1"/>
</dbReference>
<dbReference type="HOGENOM" id="CLU_506200_0_0_1"/>
<organism evidence="2 3">
    <name type="scientific">Cordyceps militaris (strain CM01)</name>
    <name type="common">Caterpillar fungus</name>
    <dbReference type="NCBI Taxonomy" id="983644"/>
    <lineage>
        <taxon>Eukaryota</taxon>
        <taxon>Fungi</taxon>
        <taxon>Dikarya</taxon>
        <taxon>Ascomycota</taxon>
        <taxon>Pezizomycotina</taxon>
        <taxon>Sordariomycetes</taxon>
        <taxon>Hypocreomycetidae</taxon>
        <taxon>Hypocreales</taxon>
        <taxon>Cordycipitaceae</taxon>
        <taxon>Cordyceps</taxon>
    </lineage>
</organism>
<sequence length="528" mass="57128">MTPAFIADSDEESETDTFSPPPAAQVEEPSFASTNSEPVSLATSSTDTTFFQGIYHEQQIAAAREQQLRTHGGLNETLPPTAPTGTEQTDPVSLPSQYPEGTPLTVGDTNRSNASNPIKSAIMRGKKVRQDTVRAADPYAFPSSAEEDESRGGHRAGRMMAVSSSLAYRGAGVGGVDEEDAMGPPLRKRQRLNPRGNDCIDSSLPPTAPQMYSSIPPTMPPVVVDEITNNEITERSSTQLVPTMDISDDPSLMIHPRGLTSNQKQQYIAVDLAAREGNEDIMNQTPRQSRARSQRQRTNATASKPDTPKRRAKSKPDKDVVKSPQLGTPEQTQEGKHIVVLDDSEDEAYGGNDTQVVKEIERKLAADEIQPLTTPATKRTRGRPKKAESQAQGALAIPSEPKRAPESGRASKKRGRPRKAETAVVVETKLEVVEEDEAQTEVPEGGGAKHEKIITTDVKTEDQTKPNDVKVDDEKAAGGSLVTAKKTPQKPAGKRIETPQMGSTGKPLYRIGLSKRSRIAPLLKSLPK</sequence>
<dbReference type="KEGG" id="cmt:CCM_08536"/>
<protein>
    <submittedName>
        <fullName evidence="2">Uncharacterized protein</fullName>
    </submittedName>
</protein>
<feature type="region of interest" description="Disordered" evidence="1">
    <location>
        <begin position="174"/>
        <end position="260"/>
    </location>
</feature>
<feature type="compositionally biased region" description="Basic and acidic residues" evidence="1">
    <location>
        <begin position="447"/>
        <end position="476"/>
    </location>
</feature>
<dbReference type="EMBL" id="JH126405">
    <property type="protein sequence ID" value="EGX88492.1"/>
    <property type="molecule type" value="Genomic_DNA"/>
</dbReference>
<feature type="region of interest" description="Disordered" evidence="1">
    <location>
        <begin position="278"/>
        <end position="423"/>
    </location>
</feature>
<feature type="region of interest" description="Disordered" evidence="1">
    <location>
        <begin position="62"/>
        <end position="156"/>
    </location>
</feature>
<dbReference type="Pfam" id="PF02178">
    <property type="entry name" value="AT_hook"/>
    <property type="match status" value="2"/>
</dbReference>
<dbReference type="STRING" id="983644.G3JRE2"/>
<keyword evidence="3" id="KW-1185">Reference proteome</keyword>
<feature type="compositionally biased region" description="Basic and acidic residues" evidence="1">
    <location>
        <begin position="306"/>
        <end position="321"/>
    </location>
</feature>
<dbReference type="PRINTS" id="PR00929">
    <property type="entry name" value="ATHOOK"/>
</dbReference>
<evidence type="ECO:0000313" key="3">
    <source>
        <dbReference type="Proteomes" id="UP000001610"/>
    </source>
</evidence>
<feature type="compositionally biased region" description="Basic and acidic residues" evidence="1">
    <location>
        <begin position="356"/>
        <end position="366"/>
    </location>
</feature>
<dbReference type="eggNOG" id="ENOG502RKXA">
    <property type="taxonomic scope" value="Eukaryota"/>
</dbReference>
<dbReference type="VEuPathDB" id="FungiDB:CCM_08536"/>
<dbReference type="SMART" id="SM00384">
    <property type="entry name" value="AT_hook"/>
    <property type="match status" value="2"/>
</dbReference>
<feature type="compositionally biased region" description="Polar residues" evidence="1">
    <location>
        <begin position="107"/>
        <end position="118"/>
    </location>
</feature>
<feature type="compositionally biased region" description="Polar residues" evidence="1">
    <location>
        <begin position="83"/>
        <end position="96"/>
    </location>
</feature>
<dbReference type="OrthoDB" id="5404794at2759"/>
<evidence type="ECO:0000313" key="2">
    <source>
        <dbReference type="EMBL" id="EGX88492.1"/>
    </source>
</evidence>
<feature type="compositionally biased region" description="Polar residues" evidence="1">
    <location>
        <begin position="227"/>
        <end position="241"/>
    </location>
</feature>
<reference evidence="2 3" key="1">
    <citation type="journal article" date="2011" name="Genome Biol.">
        <title>Genome sequence of the insect pathogenic fungus Cordyceps militaris, a valued traditional Chinese medicine.</title>
        <authorList>
            <person name="Zheng P."/>
            <person name="Xia Y."/>
            <person name="Xiao G."/>
            <person name="Xiong C."/>
            <person name="Hu X."/>
            <person name="Zhang S."/>
            <person name="Zheng H."/>
            <person name="Huang Y."/>
            <person name="Zhou Y."/>
            <person name="Wang S."/>
            <person name="Zhao G.P."/>
            <person name="Liu X."/>
            <person name="St Leger R.J."/>
            <person name="Wang C."/>
        </authorList>
    </citation>
    <scope>NUCLEOTIDE SEQUENCE [LARGE SCALE GENOMIC DNA]</scope>
    <source>
        <strain evidence="2 3">CM01</strain>
    </source>
</reference>
<dbReference type="OMA" id="NRWDSSP"/>
<accession>G3JRE2</accession>
<dbReference type="GO" id="GO:0003677">
    <property type="term" value="F:DNA binding"/>
    <property type="evidence" value="ECO:0007669"/>
    <property type="project" value="InterPro"/>
</dbReference>
<dbReference type="AlphaFoldDB" id="G3JRE2"/>
<proteinExistence type="predicted"/>
<name>G3JRE2_CORMM</name>
<gene>
    <name evidence="2" type="ORF">CCM_08536</name>
</gene>
<dbReference type="Proteomes" id="UP000001610">
    <property type="component" value="Unassembled WGS sequence"/>
</dbReference>
<feature type="compositionally biased region" description="Polar residues" evidence="1">
    <location>
        <begin position="31"/>
        <end position="44"/>
    </location>
</feature>